<comment type="caution">
    <text evidence="2">The sequence shown here is derived from an EMBL/GenBank/DDBJ whole genome shotgun (WGS) entry which is preliminary data.</text>
</comment>
<accession>A0A1Q9JH49</accession>
<dbReference type="Pfam" id="PF03009">
    <property type="entry name" value="GDPD"/>
    <property type="match status" value="1"/>
</dbReference>
<gene>
    <name evidence="2" type="ORF">BHK98_05305</name>
</gene>
<dbReference type="PANTHER" id="PTHR46211:SF1">
    <property type="entry name" value="GLYCEROPHOSPHODIESTER PHOSPHODIESTERASE, CYTOPLASMIC"/>
    <property type="match status" value="1"/>
</dbReference>
<proteinExistence type="predicted"/>
<dbReference type="SUPFAM" id="SSF51695">
    <property type="entry name" value="PLC-like phosphodiesterases"/>
    <property type="match status" value="1"/>
</dbReference>
<dbReference type="GO" id="GO:0006629">
    <property type="term" value="P:lipid metabolic process"/>
    <property type="evidence" value="ECO:0007669"/>
    <property type="project" value="InterPro"/>
</dbReference>
<reference evidence="2 3" key="1">
    <citation type="journal article" date="2016" name="Appl. Environ. Microbiol.">
        <title>Function and Phylogeny of Bacterial Butyryl Coenzyme A:Acetate Transferases and Their Diversity in the Proximal Colon of Swine.</title>
        <authorList>
            <person name="Trachsel J."/>
            <person name="Bayles D.O."/>
            <person name="Looft T."/>
            <person name="Levine U.Y."/>
            <person name="Allen H.K."/>
        </authorList>
    </citation>
    <scope>NUCLEOTIDE SEQUENCE [LARGE SCALE GENOMIC DNA]</scope>
    <source>
        <strain evidence="2 3">68-3-10</strain>
    </source>
</reference>
<dbReference type="AlphaFoldDB" id="A0A1Q9JH49"/>
<protein>
    <recommendedName>
        <fullName evidence="1">GP-PDE domain-containing protein</fullName>
    </recommendedName>
</protein>
<organism evidence="2 3">
    <name type="scientific">Hornefia porci</name>
    <dbReference type="NCBI Taxonomy" id="2652292"/>
    <lineage>
        <taxon>Bacteria</taxon>
        <taxon>Bacillati</taxon>
        <taxon>Bacillota</taxon>
        <taxon>Clostridia</taxon>
        <taxon>Peptostreptococcales</taxon>
        <taxon>Anaerovoracaceae</taxon>
        <taxon>Hornefia</taxon>
    </lineage>
</organism>
<dbReference type="STRING" id="1261640.BHK98_05305"/>
<dbReference type="GO" id="GO:0008081">
    <property type="term" value="F:phosphoric diester hydrolase activity"/>
    <property type="evidence" value="ECO:0007669"/>
    <property type="project" value="InterPro"/>
</dbReference>
<dbReference type="EMBL" id="MJIE01000001">
    <property type="protein sequence ID" value="OLR55533.1"/>
    <property type="molecule type" value="Genomic_DNA"/>
</dbReference>
<keyword evidence="3" id="KW-1185">Reference proteome</keyword>
<evidence type="ECO:0000313" key="3">
    <source>
        <dbReference type="Proteomes" id="UP000187404"/>
    </source>
</evidence>
<dbReference type="InterPro" id="IPR030395">
    <property type="entry name" value="GP_PDE_dom"/>
</dbReference>
<dbReference type="PANTHER" id="PTHR46211">
    <property type="entry name" value="GLYCEROPHOSPHORYL DIESTER PHOSPHODIESTERASE"/>
    <property type="match status" value="1"/>
</dbReference>
<dbReference type="PROSITE" id="PS51704">
    <property type="entry name" value="GP_PDE"/>
    <property type="match status" value="1"/>
</dbReference>
<name>A0A1Q9JH49_9FIRM</name>
<dbReference type="Proteomes" id="UP000187404">
    <property type="component" value="Unassembled WGS sequence"/>
</dbReference>
<sequence length="250" mass="28953">MNRIGRDSWLLTRPIAHRGLHDRTRGIPENSMGAFQAAMDAGYPIELDIQMTADGELFVLHDWDLLRMTGIQRMSAALHSRELKRIALMDTEHTIPRLEEVLDLVRGRVPLLIEVKNRRSPAGRLERRLCARMRKYDGEFAVQSFNPFTVRFMRMNLPETPVGQLADDYSGKKEIPWALRSALTNCRFNLWTRPDFISYNVRKMKEPRPFLTPLHRGGRTVVLGWTVSDEKTKARAELHCDNMIFEGIRP</sequence>
<feature type="domain" description="GP-PDE" evidence="1">
    <location>
        <begin position="12"/>
        <end position="250"/>
    </location>
</feature>
<evidence type="ECO:0000259" key="1">
    <source>
        <dbReference type="PROSITE" id="PS51704"/>
    </source>
</evidence>
<dbReference type="Gene3D" id="3.20.20.190">
    <property type="entry name" value="Phosphatidylinositol (PI) phosphodiesterase"/>
    <property type="match status" value="1"/>
</dbReference>
<dbReference type="OrthoDB" id="384721at2"/>
<evidence type="ECO:0000313" key="2">
    <source>
        <dbReference type="EMBL" id="OLR55533.1"/>
    </source>
</evidence>
<dbReference type="InterPro" id="IPR017946">
    <property type="entry name" value="PLC-like_Pdiesterase_TIM-brl"/>
</dbReference>
<dbReference type="RefSeq" id="WP_075712527.1">
    <property type="nucleotide sequence ID" value="NZ_MJIE01000001.1"/>
</dbReference>